<comment type="caution">
    <text evidence="2">The sequence shown here is derived from an EMBL/GenBank/DDBJ whole genome shotgun (WGS) entry which is preliminary data.</text>
</comment>
<keyword evidence="1" id="KW-0812">Transmembrane</keyword>
<evidence type="ECO:0000256" key="1">
    <source>
        <dbReference type="SAM" id="Phobius"/>
    </source>
</evidence>
<reference evidence="2 3" key="1">
    <citation type="submission" date="2019-07" db="EMBL/GenBank/DDBJ databases">
        <title>Whole genome shotgun sequence of Pseudonocardia asaccharolytica NBRC 16224.</title>
        <authorList>
            <person name="Hosoyama A."/>
            <person name="Uohara A."/>
            <person name="Ohji S."/>
            <person name="Ichikawa N."/>
        </authorList>
    </citation>
    <scope>NUCLEOTIDE SEQUENCE [LARGE SCALE GENOMIC DNA]</scope>
    <source>
        <strain evidence="2 3">NBRC 16224</strain>
    </source>
</reference>
<dbReference type="AlphaFoldDB" id="A0A511D7C5"/>
<dbReference type="OrthoDB" id="5198533at2"/>
<sequence length="203" mass="21350">MTSALALMPSRRALRRLDALAVAWALVFAVLGVVAGVNLHDLGRLGAGLADVAESLDLAARGLAALGEVPIVGDSADRFAVTIGQAAESIRANAADVRGSTAVLAWVVGLAIGMLPLPLLAGVYLPLRLARAREVRRLRRLLAGPVDPRLVEHLARRAANGLPYGQLRRASESPWVDLAAGRHIRLAAAELDRLGVPVPAGWR</sequence>
<evidence type="ECO:0000313" key="3">
    <source>
        <dbReference type="Proteomes" id="UP000321328"/>
    </source>
</evidence>
<protein>
    <submittedName>
        <fullName evidence="2">Uncharacterized protein</fullName>
    </submittedName>
</protein>
<evidence type="ECO:0000313" key="2">
    <source>
        <dbReference type="EMBL" id="GEL20323.1"/>
    </source>
</evidence>
<name>A0A511D7C5_9PSEU</name>
<keyword evidence="1" id="KW-0472">Membrane</keyword>
<feature type="transmembrane region" description="Helical" evidence="1">
    <location>
        <begin position="103"/>
        <end position="127"/>
    </location>
</feature>
<dbReference type="Proteomes" id="UP000321328">
    <property type="component" value="Unassembled WGS sequence"/>
</dbReference>
<accession>A0A511D7C5</accession>
<gene>
    <name evidence="2" type="ORF">PA7_41600</name>
</gene>
<keyword evidence="3" id="KW-1185">Reference proteome</keyword>
<dbReference type="STRING" id="1123024.GCA_000423625_04766"/>
<dbReference type="EMBL" id="BJVI01000066">
    <property type="protein sequence ID" value="GEL20323.1"/>
    <property type="molecule type" value="Genomic_DNA"/>
</dbReference>
<organism evidence="2 3">
    <name type="scientific">Pseudonocardia asaccharolytica DSM 44247 = NBRC 16224</name>
    <dbReference type="NCBI Taxonomy" id="1123024"/>
    <lineage>
        <taxon>Bacteria</taxon>
        <taxon>Bacillati</taxon>
        <taxon>Actinomycetota</taxon>
        <taxon>Actinomycetes</taxon>
        <taxon>Pseudonocardiales</taxon>
        <taxon>Pseudonocardiaceae</taxon>
        <taxon>Pseudonocardia</taxon>
    </lineage>
</organism>
<proteinExistence type="predicted"/>
<keyword evidence="1" id="KW-1133">Transmembrane helix</keyword>
<dbReference type="RefSeq" id="WP_051233487.1">
    <property type="nucleotide sequence ID" value="NZ_AUII01000044.1"/>
</dbReference>